<keyword evidence="8" id="KW-1185">Reference proteome</keyword>
<dbReference type="InterPro" id="IPR000595">
    <property type="entry name" value="cNMP-bd_dom"/>
</dbReference>
<dbReference type="PROSITE" id="PS51063">
    <property type="entry name" value="HTH_CRP_2"/>
    <property type="match status" value="1"/>
</dbReference>
<dbReference type="RefSeq" id="WP_144545010.1">
    <property type="nucleotide sequence ID" value="NZ_CBCSDC010000020.1"/>
</dbReference>
<dbReference type="InterPro" id="IPR014710">
    <property type="entry name" value="RmlC-like_jellyroll"/>
</dbReference>
<dbReference type="InterPro" id="IPR050397">
    <property type="entry name" value="Env_Response_Regulators"/>
</dbReference>
<dbReference type="Gene3D" id="2.60.120.10">
    <property type="entry name" value="Jelly Rolls"/>
    <property type="match status" value="1"/>
</dbReference>
<dbReference type="Pfam" id="PF00027">
    <property type="entry name" value="cNMP_binding"/>
    <property type="match status" value="1"/>
</dbReference>
<dbReference type="PANTHER" id="PTHR24567:SF74">
    <property type="entry name" value="HTH-TYPE TRANSCRIPTIONAL REGULATOR ARCR"/>
    <property type="match status" value="1"/>
</dbReference>
<dbReference type="Pfam" id="PF13545">
    <property type="entry name" value="HTH_Crp_2"/>
    <property type="match status" value="1"/>
</dbReference>
<dbReference type="InterPro" id="IPR036388">
    <property type="entry name" value="WH-like_DNA-bd_sf"/>
</dbReference>
<keyword evidence="4" id="KW-0804">Transcription</keyword>
<evidence type="ECO:0000256" key="1">
    <source>
        <dbReference type="ARBA" id="ARBA00023015"/>
    </source>
</evidence>
<evidence type="ECO:0000259" key="5">
    <source>
        <dbReference type="PROSITE" id="PS50042"/>
    </source>
</evidence>
<dbReference type="InterPro" id="IPR018490">
    <property type="entry name" value="cNMP-bd_dom_sf"/>
</dbReference>
<sequence>MDDFRISLYSFLLQRFIDKGKILKVKPGNTLFEECERVKNIYLLLEGSLALGRSHRKGKEFTLKILDGEEVLIEYQMFKEAPKYHFHAKAITECKFLQIKKEDFEEFMLGDMRAMSYLTRWLSSRYIKSQLRCQDLMINGKKGGLYSILIRLASRYGISVNDGILIDLPLTHQELANLTYGTREVIQRMLKELREEEIILYDGQKIIIKDLSYLKRETDCQNCPSEICGVN</sequence>
<dbReference type="PROSITE" id="PS50042">
    <property type="entry name" value="CNMP_BINDING_3"/>
    <property type="match status" value="1"/>
</dbReference>
<dbReference type="InterPro" id="IPR036390">
    <property type="entry name" value="WH_DNA-bd_sf"/>
</dbReference>
<keyword evidence="2" id="KW-0238">DNA-binding</keyword>
<evidence type="ECO:0000259" key="6">
    <source>
        <dbReference type="PROSITE" id="PS51063"/>
    </source>
</evidence>
<evidence type="ECO:0000256" key="3">
    <source>
        <dbReference type="ARBA" id="ARBA00023159"/>
    </source>
</evidence>
<protein>
    <submittedName>
        <fullName evidence="7">CRP/FNR family transcriptional regulator</fullName>
    </submittedName>
</protein>
<dbReference type="SMART" id="SM00419">
    <property type="entry name" value="HTH_CRP"/>
    <property type="match status" value="1"/>
</dbReference>
<dbReference type="GeneID" id="65405566"/>
<dbReference type="Proteomes" id="UP000318667">
    <property type="component" value="Unassembled WGS sequence"/>
</dbReference>
<keyword evidence="1" id="KW-0805">Transcription regulation</keyword>
<evidence type="ECO:0000256" key="2">
    <source>
        <dbReference type="ARBA" id="ARBA00023125"/>
    </source>
</evidence>
<reference evidence="7 8" key="1">
    <citation type="journal article" date="2015" name="Stand. Genomic Sci.">
        <title>Genomic Encyclopedia of Bacterial and Archaeal Type Strains, Phase III: the genomes of soil and plant-associated and newly described type strains.</title>
        <authorList>
            <person name="Whitman W.B."/>
            <person name="Woyke T."/>
            <person name="Klenk H.P."/>
            <person name="Zhou Y."/>
            <person name="Lilburn T.G."/>
            <person name="Beck B.J."/>
            <person name="De Vos P."/>
            <person name="Vandamme P."/>
            <person name="Eisen J.A."/>
            <person name="Garrity G."/>
            <person name="Hugenholtz P."/>
            <person name="Kyrpides N.C."/>
        </authorList>
    </citation>
    <scope>NUCLEOTIDE SEQUENCE [LARGE SCALE GENOMIC DNA]</scope>
    <source>
        <strain evidence="7 8">CGMCC 1.10115</strain>
    </source>
</reference>
<dbReference type="SUPFAM" id="SSF51206">
    <property type="entry name" value="cAMP-binding domain-like"/>
    <property type="match status" value="1"/>
</dbReference>
<comment type="caution">
    <text evidence="7">The sequence shown here is derived from an EMBL/GenBank/DDBJ whole genome shotgun (WGS) entry which is preliminary data.</text>
</comment>
<name>A0A562JDK5_9BACI</name>
<dbReference type="SUPFAM" id="SSF46785">
    <property type="entry name" value="Winged helix' DNA-binding domain"/>
    <property type="match status" value="1"/>
</dbReference>
<evidence type="ECO:0000313" key="8">
    <source>
        <dbReference type="Proteomes" id="UP000318667"/>
    </source>
</evidence>
<evidence type="ECO:0000313" key="7">
    <source>
        <dbReference type="EMBL" id="TWH81055.1"/>
    </source>
</evidence>
<dbReference type="OrthoDB" id="9810708at2"/>
<dbReference type="EMBL" id="VLKI01000018">
    <property type="protein sequence ID" value="TWH81055.1"/>
    <property type="molecule type" value="Genomic_DNA"/>
</dbReference>
<dbReference type="PANTHER" id="PTHR24567">
    <property type="entry name" value="CRP FAMILY TRANSCRIPTIONAL REGULATORY PROTEIN"/>
    <property type="match status" value="1"/>
</dbReference>
<dbReference type="GO" id="GO:0005829">
    <property type="term" value="C:cytosol"/>
    <property type="evidence" value="ECO:0007669"/>
    <property type="project" value="TreeGrafter"/>
</dbReference>
<dbReference type="InterPro" id="IPR012318">
    <property type="entry name" value="HTH_CRP"/>
</dbReference>
<accession>A0A562JDK5</accession>
<proteinExistence type="predicted"/>
<dbReference type="AlphaFoldDB" id="A0A562JDK5"/>
<feature type="domain" description="HTH crp-type" evidence="6">
    <location>
        <begin position="139"/>
        <end position="212"/>
    </location>
</feature>
<keyword evidence="3" id="KW-0010">Activator</keyword>
<dbReference type="CDD" id="cd00038">
    <property type="entry name" value="CAP_ED"/>
    <property type="match status" value="1"/>
</dbReference>
<feature type="domain" description="Cyclic nucleotide-binding" evidence="5">
    <location>
        <begin position="4"/>
        <end position="108"/>
    </location>
</feature>
<dbReference type="GO" id="GO:0003700">
    <property type="term" value="F:DNA-binding transcription factor activity"/>
    <property type="evidence" value="ECO:0007669"/>
    <property type="project" value="TreeGrafter"/>
</dbReference>
<organism evidence="7 8">
    <name type="scientific">Cytobacillus oceanisediminis</name>
    <dbReference type="NCBI Taxonomy" id="665099"/>
    <lineage>
        <taxon>Bacteria</taxon>
        <taxon>Bacillati</taxon>
        <taxon>Bacillota</taxon>
        <taxon>Bacilli</taxon>
        <taxon>Bacillales</taxon>
        <taxon>Bacillaceae</taxon>
        <taxon>Cytobacillus</taxon>
    </lineage>
</organism>
<gene>
    <name evidence="7" type="ORF">IQ19_04474</name>
</gene>
<dbReference type="GO" id="GO:0003677">
    <property type="term" value="F:DNA binding"/>
    <property type="evidence" value="ECO:0007669"/>
    <property type="project" value="UniProtKB-KW"/>
</dbReference>
<evidence type="ECO:0000256" key="4">
    <source>
        <dbReference type="ARBA" id="ARBA00023163"/>
    </source>
</evidence>
<dbReference type="Gene3D" id="1.10.10.10">
    <property type="entry name" value="Winged helix-like DNA-binding domain superfamily/Winged helix DNA-binding domain"/>
    <property type="match status" value="1"/>
</dbReference>